<evidence type="ECO:0000256" key="1">
    <source>
        <dbReference type="PROSITE-ProRule" id="PRU00285"/>
    </source>
</evidence>
<dbReference type="InterPro" id="IPR002068">
    <property type="entry name" value="A-crystallin/Hsp20_dom"/>
</dbReference>
<gene>
    <name evidence="4" type="ORF">BXY53_1420</name>
</gene>
<dbReference type="Proteomes" id="UP000266273">
    <property type="component" value="Unassembled WGS sequence"/>
</dbReference>
<sequence>MVWNPLMPSNRSTAVRRDREDDPFALMRREMDRVFDDFMRGFGTPGPTLPEGVLSPRVNVVENEQGLEITAELPGVDQKDIELDLSEGILTLKAEHKEDKEEKDENQRYHVVERAYGTFMRRFAIPFEPDQDKVEASFDNGVLKVSIPRSPEAEKQTRKIQIKSS</sequence>
<evidence type="ECO:0000313" key="5">
    <source>
        <dbReference type="Proteomes" id="UP000266273"/>
    </source>
</evidence>
<comment type="caution">
    <text evidence="4">The sequence shown here is derived from an EMBL/GenBank/DDBJ whole genome shotgun (WGS) entry which is preliminary data.</text>
</comment>
<reference evidence="4 5" key="1">
    <citation type="submission" date="2018-08" db="EMBL/GenBank/DDBJ databases">
        <title>Genomic Encyclopedia of Archaeal and Bacterial Type Strains, Phase II (KMG-II): from individual species to whole genera.</title>
        <authorList>
            <person name="Goeker M."/>
        </authorList>
    </citation>
    <scope>NUCLEOTIDE SEQUENCE [LARGE SCALE GENOMIC DNA]</scope>
    <source>
        <strain evidence="4 5">DSM 5002</strain>
    </source>
</reference>
<dbReference type="PROSITE" id="PS01031">
    <property type="entry name" value="SHSP"/>
    <property type="match status" value="1"/>
</dbReference>
<proteinExistence type="inferred from homology"/>
<keyword evidence="5" id="KW-1185">Reference proteome</keyword>
<accession>A0A397Q9X5</accession>
<evidence type="ECO:0000313" key="4">
    <source>
        <dbReference type="EMBL" id="RIA56317.1"/>
    </source>
</evidence>
<dbReference type="InterPro" id="IPR031107">
    <property type="entry name" value="Small_HSP"/>
</dbReference>
<dbReference type="EMBL" id="QXDF01000001">
    <property type="protein sequence ID" value="RIA56317.1"/>
    <property type="molecule type" value="Genomic_DNA"/>
</dbReference>
<dbReference type="Pfam" id="PF00011">
    <property type="entry name" value="HSP20"/>
    <property type="match status" value="1"/>
</dbReference>
<dbReference type="Gene3D" id="2.60.40.790">
    <property type="match status" value="1"/>
</dbReference>
<protein>
    <submittedName>
        <fullName evidence="4">HSP20 family protein</fullName>
    </submittedName>
</protein>
<comment type="similarity">
    <text evidence="1 2">Belongs to the small heat shock protein (HSP20) family.</text>
</comment>
<name>A0A397Q9X5_9HYPH</name>
<dbReference type="CDD" id="cd06464">
    <property type="entry name" value="ACD_sHsps-like"/>
    <property type="match status" value="1"/>
</dbReference>
<dbReference type="InterPro" id="IPR008978">
    <property type="entry name" value="HSP20-like_chaperone"/>
</dbReference>
<evidence type="ECO:0000259" key="3">
    <source>
        <dbReference type="PROSITE" id="PS01031"/>
    </source>
</evidence>
<dbReference type="AlphaFoldDB" id="A0A397Q9X5"/>
<dbReference type="SUPFAM" id="SSF49764">
    <property type="entry name" value="HSP20-like chaperones"/>
    <property type="match status" value="1"/>
</dbReference>
<feature type="domain" description="SHSP" evidence="3">
    <location>
        <begin position="49"/>
        <end position="165"/>
    </location>
</feature>
<dbReference type="PANTHER" id="PTHR11527">
    <property type="entry name" value="HEAT-SHOCK PROTEIN 20 FAMILY MEMBER"/>
    <property type="match status" value="1"/>
</dbReference>
<organism evidence="4 5">
    <name type="scientific">Dichotomicrobium thermohalophilum</name>
    <dbReference type="NCBI Taxonomy" id="933063"/>
    <lineage>
        <taxon>Bacteria</taxon>
        <taxon>Pseudomonadati</taxon>
        <taxon>Pseudomonadota</taxon>
        <taxon>Alphaproteobacteria</taxon>
        <taxon>Hyphomicrobiales</taxon>
        <taxon>Hyphomicrobiaceae</taxon>
        <taxon>Dichotomicrobium</taxon>
    </lineage>
</organism>
<evidence type="ECO:0000256" key="2">
    <source>
        <dbReference type="RuleBase" id="RU003616"/>
    </source>
</evidence>